<dbReference type="Gene3D" id="1.10.3720.10">
    <property type="entry name" value="MetI-like"/>
    <property type="match status" value="1"/>
</dbReference>
<dbReference type="CDD" id="cd06261">
    <property type="entry name" value="TM_PBP2"/>
    <property type="match status" value="1"/>
</dbReference>
<reference evidence="9 10" key="1">
    <citation type="submission" date="2018-08" db="EMBL/GenBank/DDBJ databases">
        <title>Meiothermus roseus NBRC 110900 genome sequencing project.</title>
        <authorList>
            <person name="Da Costa M.S."/>
            <person name="Albuquerque L."/>
            <person name="Raposo P."/>
            <person name="Froufe H.J.C."/>
            <person name="Barroso C.S."/>
            <person name="Egas C."/>
        </authorList>
    </citation>
    <scope>NUCLEOTIDE SEQUENCE [LARGE SCALE GENOMIC DNA]</scope>
    <source>
        <strain evidence="9 10">NBRC 110900</strain>
    </source>
</reference>
<dbReference type="Proteomes" id="UP000265341">
    <property type="component" value="Unassembled WGS sequence"/>
</dbReference>
<feature type="transmembrane region" description="Helical" evidence="7">
    <location>
        <begin position="136"/>
        <end position="160"/>
    </location>
</feature>
<dbReference type="EMBL" id="QWLA01000007">
    <property type="protein sequence ID" value="RIH88825.1"/>
    <property type="molecule type" value="Genomic_DNA"/>
</dbReference>
<evidence type="ECO:0000313" key="10">
    <source>
        <dbReference type="Proteomes" id="UP000265341"/>
    </source>
</evidence>
<dbReference type="GO" id="GO:0005886">
    <property type="term" value="C:plasma membrane"/>
    <property type="evidence" value="ECO:0007669"/>
    <property type="project" value="UniProtKB-SubCell"/>
</dbReference>
<dbReference type="PANTHER" id="PTHR30465:SF0">
    <property type="entry name" value="OLIGOPEPTIDE TRANSPORT SYSTEM PERMEASE PROTEIN APPB"/>
    <property type="match status" value="1"/>
</dbReference>
<keyword evidence="3" id="KW-1003">Cell membrane</keyword>
<comment type="caution">
    <text evidence="9">The sequence shown here is derived from an EMBL/GenBank/DDBJ whole genome shotgun (WGS) entry which is preliminary data.</text>
</comment>
<dbReference type="RefSeq" id="WP_119276000.1">
    <property type="nucleotide sequence ID" value="NZ_QWLA01000007.1"/>
</dbReference>
<proteinExistence type="inferred from homology"/>
<dbReference type="OrthoDB" id="24153at2"/>
<evidence type="ECO:0000256" key="6">
    <source>
        <dbReference type="ARBA" id="ARBA00023136"/>
    </source>
</evidence>
<feature type="transmembrane region" description="Helical" evidence="7">
    <location>
        <begin position="296"/>
        <end position="326"/>
    </location>
</feature>
<evidence type="ECO:0000256" key="4">
    <source>
        <dbReference type="ARBA" id="ARBA00022692"/>
    </source>
</evidence>
<dbReference type="Pfam" id="PF00528">
    <property type="entry name" value="BPD_transp_1"/>
    <property type="match status" value="1"/>
</dbReference>
<dbReference type="SUPFAM" id="SSF161098">
    <property type="entry name" value="MetI-like"/>
    <property type="match status" value="1"/>
</dbReference>
<keyword evidence="6 7" id="KW-0472">Membrane</keyword>
<keyword evidence="5 7" id="KW-1133">Transmembrane helix</keyword>
<dbReference type="Pfam" id="PF19300">
    <property type="entry name" value="BPD_transp_1_N"/>
    <property type="match status" value="1"/>
</dbReference>
<feature type="transmembrane region" description="Helical" evidence="7">
    <location>
        <begin position="254"/>
        <end position="276"/>
    </location>
</feature>
<name>A0A399EZ09_9DEIN</name>
<evidence type="ECO:0000256" key="1">
    <source>
        <dbReference type="ARBA" id="ARBA00004651"/>
    </source>
</evidence>
<dbReference type="InterPro" id="IPR045621">
    <property type="entry name" value="BPD_transp_1_N"/>
</dbReference>
<evidence type="ECO:0000259" key="8">
    <source>
        <dbReference type="PROSITE" id="PS50928"/>
    </source>
</evidence>
<dbReference type="AlphaFoldDB" id="A0A399EZ09"/>
<evidence type="ECO:0000256" key="3">
    <source>
        <dbReference type="ARBA" id="ARBA00022475"/>
    </source>
</evidence>
<keyword evidence="10" id="KW-1185">Reference proteome</keyword>
<gene>
    <name evidence="9" type="primary">dppB_2</name>
    <name evidence="9" type="ORF">Mrose_00655</name>
</gene>
<feature type="domain" description="ABC transmembrane type-1" evidence="8">
    <location>
        <begin position="97"/>
        <end position="323"/>
    </location>
</feature>
<comment type="subcellular location">
    <subcellularLocation>
        <location evidence="1 7">Cell membrane</location>
        <topology evidence="1 7">Multi-pass membrane protein</topology>
    </subcellularLocation>
</comment>
<dbReference type="InterPro" id="IPR000515">
    <property type="entry name" value="MetI-like"/>
</dbReference>
<keyword evidence="4 7" id="KW-0812">Transmembrane</keyword>
<comment type="similarity">
    <text evidence="7">Belongs to the binding-protein-dependent transport system permease family.</text>
</comment>
<organism evidence="9 10">
    <name type="scientific">Calidithermus roseus</name>
    <dbReference type="NCBI Taxonomy" id="1644118"/>
    <lineage>
        <taxon>Bacteria</taxon>
        <taxon>Thermotogati</taxon>
        <taxon>Deinococcota</taxon>
        <taxon>Deinococci</taxon>
        <taxon>Thermales</taxon>
        <taxon>Thermaceae</taxon>
        <taxon>Calidithermus</taxon>
    </lineage>
</organism>
<dbReference type="InterPro" id="IPR035906">
    <property type="entry name" value="MetI-like_sf"/>
</dbReference>
<dbReference type="PANTHER" id="PTHR30465">
    <property type="entry name" value="INNER MEMBRANE ABC TRANSPORTER"/>
    <property type="match status" value="1"/>
</dbReference>
<feature type="transmembrane region" description="Helical" evidence="7">
    <location>
        <begin position="12"/>
        <end position="30"/>
    </location>
</feature>
<evidence type="ECO:0000313" key="9">
    <source>
        <dbReference type="EMBL" id="RIH88825.1"/>
    </source>
</evidence>
<dbReference type="GO" id="GO:0055085">
    <property type="term" value="P:transmembrane transport"/>
    <property type="evidence" value="ECO:0007669"/>
    <property type="project" value="InterPro"/>
</dbReference>
<feature type="transmembrane region" description="Helical" evidence="7">
    <location>
        <begin position="196"/>
        <end position="216"/>
    </location>
</feature>
<keyword evidence="2 7" id="KW-0813">Transport</keyword>
<evidence type="ECO:0000256" key="5">
    <source>
        <dbReference type="ARBA" id="ARBA00022989"/>
    </source>
</evidence>
<evidence type="ECO:0000256" key="7">
    <source>
        <dbReference type="RuleBase" id="RU363032"/>
    </source>
</evidence>
<dbReference type="PROSITE" id="PS50928">
    <property type="entry name" value="ABC_TM1"/>
    <property type="match status" value="1"/>
</dbReference>
<sequence>MWNYIARRLLQLIPTFVGATILAFVIIQIAPGDAITRFELDPTVDREQIERLRQQFGLDQPIPAQYAKWLSGVFFHGYLGLSLDYRSDVWSVIRQPILNSMVLVGLSTLLIYLVAIPIGVYSAVRKYSLGDRALTFLAFFGLAIPNFFFALIMLYFAIWVNDHAGMRLLPVGGMTDQFLGGVPRQEAPWIARTLDVLWHSILPVIVVATSGMAGLVRIMRGQMLEVLSQDYVRTARAKGVAESMVVYKHALRNAVIPLVAGIGGLLPGLIGGAGLVEVVMAWPGITPAFLQAVSAIDIYVIMGLITISTFLLIVGNLLSDLLLAWVDPRIRYN</sequence>
<feature type="transmembrane region" description="Helical" evidence="7">
    <location>
        <begin position="97"/>
        <end position="124"/>
    </location>
</feature>
<protein>
    <submittedName>
        <fullName evidence="9">Dipeptide transport system permease protein DppB</fullName>
    </submittedName>
</protein>
<accession>A0A399EZ09</accession>
<evidence type="ECO:0000256" key="2">
    <source>
        <dbReference type="ARBA" id="ARBA00022448"/>
    </source>
</evidence>